<dbReference type="Pfam" id="PF25828">
    <property type="entry name" value="CC_Cfap43"/>
    <property type="match status" value="1"/>
</dbReference>
<protein>
    <submittedName>
        <fullName evidence="3">Uncharacterized protein</fullName>
    </submittedName>
</protein>
<keyword evidence="1" id="KW-0175">Coiled coil</keyword>
<dbReference type="EMBL" id="OU892281">
    <property type="protein sequence ID" value="CAG9769686.1"/>
    <property type="molecule type" value="Genomic_DNA"/>
</dbReference>
<sequence length="252" mass="28074">MPITHIGFSDEDENEEEINENEDFGDLSDLDDGNNDDNNGKVVMELRAAQIQIMEGETTLQTFQKRVEAKKEKVALLNAELDRARAARIYLIHNKQLQFVLRRGLVEIPLSGDLYKDFRDAILIPKTEIEAVNNLINLDELDDQHVDNFTGSGSNQEFLRLQWKLIQSDVIATNDSEAGPSGSGPITTSSPVSPFPPAAPPHISFVISAHVAQPSVTQNLHGFAPILPHKWNLKFSGDKRGMSVTAFFERAR</sequence>
<evidence type="ECO:0000256" key="2">
    <source>
        <dbReference type="SAM" id="MobiDB-lite"/>
    </source>
</evidence>
<dbReference type="Proteomes" id="UP001152799">
    <property type="component" value="Chromosome 5"/>
</dbReference>
<feature type="region of interest" description="Disordered" evidence="2">
    <location>
        <begin position="174"/>
        <end position="194"/>
    </location>
</feature>
<feature type="coiled-coil region" evidence="1">
    <location>
        <begin position="60"/>
        <end position="87"/>
    </location>
</feature>
<feature type="compositionally biased region" description="Low complexity" evidence="2">
    <location>
        <begin position="179"/>
        <end position="192"/>
    </location>
</feature>
<proteinExistence type="predicted"/>
<evidence type="ECO:0000313" key="3">
    <source>
        <dbReference type="EMBL" id="CAG9769686.1"/>
    </source>
</evidence>
<dbReference type="OrthoDB" id="535167at2759"/>
<dbReference type="AlphaFoldDB" id="A0A9N9MTL7"/>
<feature type="compositionally biased region" description="Acidic residues" evidence="2">
    <location>
        <begin position="9"/>
        <end position="35"/>
    </location>
</feature>
<feature type="region of interest" description="Disordered" evidence="2">
    <location>
        <begin position="1"/>
        <end position="39"/>
    </location>
</feature>
<organism evidence="3 4">
    <name type="scientific">Ceutorhynchus assimilis</name>
    <name type="common">cabbage seed weevil</name>
    <dbReference type="NCBI Taxonomy" id="467358"/>
    <lineage>
        <taxon>Eukaryota</taxon>
        <taxon>Metazoa</taxon>
        <taxon>Ecdysozoa</taxon>
        <taxon>Arthropoda</taxon>
        <taxon>Hexapoda</taxon>
        <taxon>Insecta</taxon>
        <taxon>Pterygota</taxon>
        <taxon>Neoptera</taxon>
        <taxon>Endopterygota</taxon>
        <taxon>Coleoptera</taxon>
        <taxon>Polyphaga</taxon>
        <taxon>Cucujiformia</taxon>
        <taxon>Curculionidae</taxon>
        <taxon>Ceutorhynchinae</taxon>
        <taxon>Ceutorhynchus</taxon>
    </lineage>
</organism>
<evidence type="ECO:0000313" key="4">
    <source>
        <dbReference type="Proteomes" id="UP001152799"/>
    </source>
</evidence>
<keyword evidence="4" id="KW-1185">Reference proteome</keyword>
<gene>
    <name evidence="3" type="ORF">CEUTPL_LOCUS10188</name>
</gene>
<reference evidence="3" key="1">
    <citation type="submission" date="2022-01" db="EMBL/GenBank/DDBJ databases">
        <authorList>
            <person name="King R."/>
        </authorList>
    </citation>
    <scope>NUCLEOTIDE SEQUENCE</scope>
</reference>
<evidence type="ECO:0000256" key="1">
    <source>
        <dbReference type="SAM" id="Coils"/>
    </source>
</evidence>
<name>A0A9N9MTL7_9CUCU</name>
<accession>A0A9N9MTL7</accession>